<gene>
    <name evidence="3" type="ORF">SAMN06269185_1923</name>
</gene>
<protein>
    <recommendedName>
        <fullName evidence="2">DUF8055 domain-containing protein</fullName>
    </recommendedName>
</protein>
<dbReference type="Pfam" id="PF26240">
    <property type="entry name" value="DUF8055"/>
    <property type="match status" value="1"/>
</dbReference>
<name>A0A285NTF7_NATPI</name>
<accession>A0A285NTF7</accession>
<dbReference type="InterPro" id="IPR058368">
    <property type="entry name" value="DUF8055"/>
</dbReference>
<proteinExistence type="predicted"/>
<feature type="region of interest" description="Disordered" evidence="1">
    <location>
        <begin position="1"/>
        <end position="32"/>
    </location>
</feature>
<sequence>MIGVAEAGRDGSTVDEDAEAGPVDRDAEPADRIDRLLARAREERRSFEPPDDPDERALTYLREGLWPTIETYVEGRTGEFRRFERAEWDRLETSLHAWLSLYARCYGERVDPDVPVRIAAETFLDTYDLRATAELLTGVAAGDEGHEPTPERQ</sequence>
<feature type="compositionally biased region" description="Basic and acidic residues" evidence="1">
    <location>
        <begin position="22"/>
        <end position="32"/>
    </location>
</feature>
<dbReference type="EMBL" id="OBEJ01000002">
    <property type="protein sequence ID" value="SNZ12784.1"/>
    <property type="molecule type" value="Genomic_DNA"/>
</dbReference>
<evidence type="ECO:0000313" key="3">
    <source>
        <dbReference type="EMBL" id="SNZ12784.1"/>
    </source>
</evidence>
<evidence type="ECO:0000256" key="1">
    <source>
        <dbReference type="SAM" id="MobiDB-lite"/>
    </source>
</evidence>
<evidence type="ECO:0000313" key="4">
    <source>
        <dbReference type="Proteomes" id="UP000219453"/>
    </source>
</evidence>
<feature type="domain" description="DUF8055" evidence="2">
    <location>
        <begin position="30"/>
        <end position="140"/>
    </location>
</feature>
<evidence type="ECO:0000259" key="2">
    <source>
        <dbReference type="Pfam" id="PF26240"/>
    </source>
</evidence>
<dbReference type="Proteomes" id="UP000219453">
    <property type="component" value="Unassembled WGS sequence"/>
</dbReference>
<organism evidence="3 4">
    <name type="scientific">Natronoarchaeum philippinense</name>
    <dbReference type="NCBI Taxonomy" id="558529"/>
    <lineage>
        <taxon>Archaea</taxon>
        <taxon>Methanobacteriati</taxon>
        <taxon>Methanobacteriota</taxon>
        <taxon>Stenosarchaea group</taxon>
        <taxon>Halobacteria</taxon>
        <taxon>Halobacteriales</taxon>
        <taxon>Natronoarchaeaceae</taxon>
    </lineage>
</organism>
<dbReference type="AlphaFoldDB" id="A0A285NTF7"/>
<reference evidence="3 4" key="1">
    <citation type="submission" date="2017-09" db="EMBL/GenBank/DDBJ databases">
        <authorList>
            <person name="Ehlers B."/>
            <person name="Leendertz F.H."/>
        </authorList>
    </citation>
    <scope>NUCLEOTIDE SEQUENCE [LARGE SCALE GENOMIC DNA]</scope>
    <source>
        <strain evidence="3 4">DSM 27208</strain>
    </source>
</reference>
<keyword evidence="4" id="KW-1185">Reference proteome</keyword>